<accession>A0A0F7UDJ0</accession>
<evidence type="ECO:0000256" key="3">
    <source>
        <dbReference type="PIRSR" id="PIRSR603782-2"/>
    </source>
</evidence>
<feature type="compositionally biased region" description="Polar residues" evidence="4">
    <location>
        <begin position="302"/>
        <end position="318"/>
    </location>
</feature>
<keyword evidence="5" id="KW-0812">Transmembrane</keyword>
<dbReference type="CDD" id="cd02968">
    <property type="entry name" value="SCO"/>
    <property type="match status" value="1"/>
</dbReference>
<name>A0A0F7UDJ0_NEOCL</name>
<dbReference type="InterPro" id="IPR036249">
    <property type="entry name" value="Thioredoxin-like_sf"/>
</dbReference>
<dbReference type="Pfam" id="PF02630">
    <property type="entry name" value="SCO1-SenC"/>
    <property type="match status" value="1"/>
</dbReference>
<keyword evidence="2" id="KW-0186">Copper</keyword>
<dbReference type="Gene3D" id="3.40.30.10">
    <property type="entry name" value="Glutaredoxin"/>
    <property type="match status" value="1"/>
</dbReference>
<dbReference type="GO" id="GO:0046872">
    <property type="term" value="F:metal ion binding"/>
    <property type="evidence" value="ECO:0007669"/>
    <property type="project" value="UniProtKB-KW"/>
</dbReference>
<keyword evidence="2" id="KW-0479">Metal-binding</keyword>
<keyword evidence="3" id="KW-1015">Disulfide bond</keyword>
<comment type="similarity">
    <text evidence="1">Belongs to the SCO1/2 family.</text>
</comment>
<dbReference type="InterPro" id="IPR003782">
    <property type="entry name" value="SCO1/SenC"/>
</dbReference>
<evidence type="ECO:0000313" key="6">
    <source>
        <dbReference type="EMBL" id="CEL67166.1"/>
    </source>
</evidence>
<dbReference type="PANTHER" id="PTHR12151">
    <property type="entry name" value="ELECTRON TRANSPORT PROTIN SCO1/SENC FAMILY MEMBER"/>
    <property type="match status" value="1"/>
</dbReference>
<keyword evidence="5" id="KW-0472">Membrane</keyword>
<dbReference type="GO" id="GO:0033617">
    <property type="term" value="P:mitochondrial respiratory chain complex IV assembly"/>
    <property type="evidence" value="ECO:0007669"/>
    <property type="project" value="TreeGrafter"/>
</dbReference>
<evidence type="ECO:0000256" key="5">
    <source>
        <dbReference type="SAM" id="Phobius"/>
    </source>
</evidence>
<dbReference type="AlphaFoldDB" id="A0A0F7UDJ0"/>
<proteinExistence type="inferred from homology"/>
<dbReference type="EMBL" id="LN714482">
    <property type="protein sequence ID" value="CEL67166.1"/>
    <property type="molecule type" value="Genomic_DNA"/>
</dbReference>
<dbReference type="GO" id="GO:0005739">
    <property type="term" value="C:mitochondrion"/>
    <property type="evidence" value="ECO:0007669"/>
    <property type="project" value="GOC"/>
</dbReference>
<evidence type="ECO:0000256" key="2">
    <source>
        <dbReference type="PIRSR" id="PIRSR603782-1"/>
    </source>
</evidence>
<dbReference type="FunFam" id="3.40.30.10:FF:000013">
    <property type="entry name" value="Blast:Protein SCO1 homolog, mitochondrial"/>
    <property type="match status" value="1"/>
</dbReference>
<feature type="binding site" evidence="2">
    <location>
        <position position="518"/>
    </location>
    <ligand>
        <name>Cu cation</name>
        <dbReference type="ChEBI" id="CHEBI:23378"/>
    </ligand>
</feature>
<feature type="binding site" evidence="2">
    <location>
        <position position="432"/>
    </location>
    <ligand>
        <name>Cu cation</name>
        <dbReference type="ChEBI" id="CHEBI:23378"/>
    </ligand>
</feature>
<feature type="region of interest" description="Disordered" evidence="4">
    <location>
        <begin position="302"/>
        <end position="342"/>
    </location>
</feature>
<feature type="compositionally biased region" description="Basic and acidic residues" evidence="4">
    <location>
        <begin position="329"/>
        <end position="342"/>
    </location>
</feature>
<feature type="transmembrane region" description="Helical" evidence="5">
    <location>
        <begin position="351"/>
        <end position="372"/>
    </location>
</feature>
<reference evidence="6" key="1">
    <citation type="journal article" date="2015" name="PLoS ONE">
        <title>Comprehensive Evaluation of Toxoplasma gondii VEG and Neospora caninum LIV Genomes with Tachyzoite Stage Transcriptome and Proteome Defines Novel Transcript Features.</title>
        <authorList>
            <person name="Ramaprasad A."/>
            <person name="Mourier T."/>
            <person name="Naeem R."/>
            <person name="Malas T.B."/>
            <person name="Moussa E."/>
            <person name="Panigrahi A."/>
            <person name="Vermont S.J."/>
            <person name="Otto T.D."/>
            <person name="Wastling J."/>
            <person name="Pain A."/>
        </authorList>
    </citation>
    <scope>NUCLEOTIDE SEQUENCE</scope>
    <source>
        <strain evidence="6">Liverpool</strain>
    </source>
</reference>
<feature type="disulfide bond" description="Redox-active" evidence="3">
    <location>
        <begin position="428"/>
        <end position="432"/>
    </location>
</feature>
<dbReference type="SUPFAM" id="SSF52833">
    <property type="entry name" value="Thioredoxin-like"/>
    <property type="match status" value="1"/>
</dbReference>
<evidence type="ECO:0000256" key="1">
    <source>
        <dbReference type="ARBA" id="ARBA00010996"/>
    </source>
</evidence>
<feature type="binding site" evidence="2">
    <location>
        <position position="428"/>
    </location>
    <ligand>
        <name>Cu cation</name>
        <dbReference type="ChEBI" id="CHEBI:23378"/>
    </ligand>
</feature>
<sequence length="564" mass="60734">MTAQSALPGVAGSLREFRPAGKASFFTTRVPAASSSTSSPPQLLGIPFPPVTSALSNVQHRSLATREGIGFPCGNEGSGSFSSNSSWPRKSPASDFSAASIARYFESCPRVCVHGSMTPVGQISGRNFPAGNPCATVSAFTLLPSCRFYAACSTPAVVSPRTPAQKGRIQEGCARGMYGLFCRTNGCRRSSIVSACGMPFLPDAGQSKSYVPSSGVLTKEIGCAARARLDRIPSVEKVESTAGDVPGRTRTYFFLSASAGFSGAASSPGAWSRSLPYSSRAGTPSSLPSGFRLTAPLSLSFCSSSQPRSESPPGSGSTPRLPMPPRVAPDADEKRKQEKVDESIKRGGNVFPWRAALLACCACITIACAVAVQGERRRRSQAVLTESDTVGKPLLGGPWTLVDMQGRVRGSEEFEGAYQLLYFGFTFCPDICPQELEKMAQVIDIIDKEFGEIVQPIFITVDPKRDTVAQVKSYCEEFHPRLLGFTGTPAQIKDVTRKFRVYYNEGIKSSDADYLVDHSIIQYFMGKNGKFKDFFGKNMTVKEIAERIAKHIKQDKARAEKKRG</sequence>
<dbReference type="PANTHER" id="PTHR12151:SF5">
    <property type="entry name" value="AT19154P"/>
    <property type="match status" value="1"/>
</dbReference>
<gene>
    <name evidence="6" type="ORF">BN1204_029650</name>
</gene>
<organism evidence="6">
    <name type="scientific">Neospora caninum (strain Liverpool)</name>
    <dbReference type="NCBI Taxonomy" id="572307"/>
    <lineage>
        <taxon>Eukaryota</taxon>
        <taxon>Sar</taxon>
        <taxon>Alveolata</taxon>
        <taxon>Apicomplexa</taxon>
        <taxon>Conoidasida</taxon>
        <taxon>Coccidia</taxon>
        <taxon>Eucoccidiorida</taxon>
        <taxon>Eimeriorina</taxon>
        <taxon>Sarcocystidae</taxon>
        <taxon>Neospora</taxon>
    </lineage>
</organism>
<evidence type="ECO:0000256" key="4">
    <source>
        <dbReference type="SAM" id="MobiDB-lite"/>
    </source>
</evidence>
<keyword evidence="5" id="KW-1133">Transmembrane helix</keyword>
<protein>
    <submittedName>
        <fullName evidence="6">SCO1/SenC domain-containing protein, putative</fullName>
    </submittedName>
</protein>